<accession>A0AB35LHC7</accession>
<dbReference type="PANTHER" id="PTHR33420">
    <property type="entry name" value="FIMBRIAL SUBUNIT ELFA-RELATED"/>
    <property type="match status" value="1"/>
</dbReference>
<evidence type="ECO:0000313" key="4">
    <source>
        <dbReference type="Proteomes" id="UP001162044"/>
    </source>
</evidence>
<gene>
    <name evidence="3" type="ORF">QDQ51_17000</name>
</gene>
<keyword evidence="1" id="KW-0732">Signal</keyword>
<feature type="chain" id="PRO_5044245959" evidence="1">
    <location>
        <begin position="20"/>
        <end position="174"/>
    </location>
</feature>
<dbReference type="InterPro" id="IPR036937">
    <property type="entry name" value="Adhesion_dom_fimbrial_sf"/>
</dbReference>
<feature type="signal peptide" evidence="1">
    <location>
        <begin position="1"/>
        <end position="19"/>
    </location>
</feature>
<dbReference type="EMBL" id="JARVQW010000010">
    <property type="protein sequence ID" value="MDH2307113.1"/>
    <property type="molecule type" value="Genomic_DNA"/>
</dbReference>
<protein>
    <submittedName>
        <fullName evidence="3">Fimbrial protein</fullName>
    </submittedName>
</protein>
<comment type="caution">
    <text evidence="3">The sequence shown here is derived from an EMBL/GenBank/DDBJ whole genome shotgun (WGS) entry which is preliminary data.</text>
</comment>
<proteinExistence type="predicted"/>
<dbReference type="RefSeq" id="WP_109913232.1">
    <property type="nucleotide sequence ID" value="NZ_ABFCQP020000004.1"/>
</dbReference>
<dbReference type="AlphaFoldDB" id="A0AB35LHC7"/>
<dbReference type="PANTHER" id="PTHR33420:SF26">
    <property type="entry name" value="FIMBRIAL SUBUNIT"/>
    <property type="match status" value="1"/>
</dbReference>
<evidence type="ECO:0000256" key="1">
    <source>
        <dbReference type="SAM" id="SignalP"/>
    </source>
</evidence>
<dbReference type="InterPro" id="IPR000259">
    <property type="entry name" value="Adhesion_dom_fimbrial"/>
</dbReference>
<sequence length="174" mass="19474">MIKRLTLVLFAIFSTNVMANKQGHGSVTLNGQIIESACSILTDDIYQDIDFGAISINYLSGKSLSPIKDFSIHLVNCDLNKESGEKWIDANITFSGLLDMNVENTFLTTGSAEGVGIKIYDNEFNVAKDKEAMPAIELQDKNTTLYYKIQLVRNNKPLKAGNYKSFIRYMVSYH</sequence>
<organism evidence="3 4">
    <name type="scientific">Providencia rettgeri</name>
    <dbReference type="NCBI Taxonomy" id="587"/>
    <lineage>
        <taxon>Bacteria</taxon>
        <taxon>Pseudomonadati</taxon>
        <taxon>Pseudomonadota</taxon>
        <taxon>Gammaproteobacteria</taxon>
        <taxon>Enterobacterales</taxon>
        <taxon>Morganellaceae</taxon>
        <taxon>Providencia</taxon>
    </lineage>
</organism>
<dbReference type="SUPFAM" id="SSF49401">
    <property type="entry name" value="Bacterial adhesins"/>
    <property type="match status" value="1"/>
</dbReference>
<feature type="domain" description="Fimbrial-type adhesion" evidence="2">
    <location>
        <begin position="28"/>
        <end position="165"/>
    </location>
</feature>
<dbReference type="GO" id="GO:0043709">
    <property type="term" value="P:cell adhesion involved in single-species biofilm formation"/>
    <property type="evidence" value="ECO:0007669"/>
    <property type="project" value="TreeGrafter"/>
</dbReference>
<dbReference type="GO" id="GO:0009289">
    <property type="term" value="C:pilus"/>
    <property type="evidence" value="ECO:0007669"/>
    <property type="project" value="InterPro"/>
</dbReference>
<reference evidence="3" key="2">
    <citation type="submission" date="2023-10" db="EMBL/GenBank/DDBJ databases">
        <title>Analysis of Resistance Genes of Carbapenem-resistant Providencia rettgeri.</title>
        <authorList>
            <person name="Liu M."/>
        </authorList>
    </citation>
    <scope>NUCLEOTIDE SEQUENCE</scope>
    <source>
        <strain evidence="3">QITACRE101</strain>
    </source>
</reference>
<dbReference type="Pfam" id="PF00419">
    <property type="entry name" value="Fimbrial"/>
    <property type="match status" value="1"/>
</dbReference>
<dbReference type="Proteomes" id="UP001162044">
    <property type="component" value="Unassembled WGS sequence"/>
</dbReference>
<evidence type="ECO:0000259" key="2">
    <source>
        <dbReference type="Pfam" id="PF00419"/>
    </source>
</evidence>
<evidence type="ECO:0000313" key="3">
    <source>
        <dbReference type="EMBL" id="MDH2307113.1"/>
    </source>
</evidence>
<dbReference type="Gene3D" id="2.60.40.1090">
    <property type="entry name" value="Fimbrial-type adhesion domain"/>
    <property type="match status" value="1"/>
</dbReference>
<reference evidence="3" key="1">
    <citation type="submission" date="2023-04" db="EMBL/GenBank/DDBJ databases">
        <authorList>
            <person name="Li W."/>
        </authorList>
    </citation>
    <scope>NUCLEOTIDE SEQUENCE</scope>
    <source>
        <strain evidence="3">QITACRE101</strain>
    </source>
</reference>
<dbReference type="InterPro" id="IPR050263">
    <property type="entry name" value="Bact_Fimbrial_Adh_Pro"/>
</dbReference>
<dbReference type="InterPro" id="IPR008966">
    <property type="entry name" value="Adhesion_dom_sf"/>
</dbReference>
<name>A0AB35LHC7_PRORE</name>